<name>A0A8H4M8G1_9EURO</name>
<evidence type="ECO:0000313" key="3">
    <source>
        <dbReference type="Proteomes" id="UP000653565"/>
    </source>
</evidence>
<feature type="compositionally biased region" description="Low complexity" evidence="1">
    <location>
        <begin position="224"/>
        <end position="253"/>
    </location>
</feature>
<sequence>MEASRPPPPEGRILPPRAARTVEVEPVNTASSANAIKEATGKSERSDNVMITLSLTPDPPVAPPSRSTFPRAHYRSRSLAEVSGVPPMTRAHSSPGLDSKGRYIFVNGREAPSNQNDNTPRRYLPLQIPSRDSLEARMAPLNISETISEHAELDTTMKSPPHGEFSTTSPVASHNLRVGRRRPSSPLHFPSATSITQPTSSPSSIHSSPVVLGSKFNEAFPGYSTSSTSSVPSTPTSLRSRSPSISSLETIPDIPDAEDAAIEADRIAALKAAADRADEAEAAANGSRRRGTSDALSPAGSSGPIRGGSGVYGARIDKRKRWSVCGAERRQDLDLETIWED</sequence>
<gene>
    <name evidence="2" type="ORF">CNMCM6805_005150</name>
</gene>
<protein>
    <recommendedName>
        <fullName evidence="4">Basic proline-rich protein</fullName>
    </recommendedName>
</protein>
<evidence type="ECO:0000313" key="2">
    <source>
        <dbReference type="EMBL" id="KAF4240358.1"/>
    </source>
</evidence>
<proteinExistence type="predicted"/>
<organism evidence="2 3">
    <name type="scientific">Aspergillus fumigatiaffinis</name>
    <dbReference type="NCBI Taxonomy" id="340414"/>
    <lineage>
        <taxon>Eukaryota</taxon>
        <taxon>Fungi</taxon>
        <taxon>Dikarya</taxon>
        <taxon>Ascomycota</taxon>
        <taxon>Pezizomycotina</taxon>
        <taxon>Eurotiomycetes</taxon>
        <taxon>Eurotiomycetidae</taxon>
        <taxon>Eurotiales</taxon>
        <taxon>Aspergillaceae</taxon>
        <taxon>Aspergillus</taxon>
        <taxon>Aspergillus subgen. Fumigati</taxon>
    </lineage>
</organism>
<dbReference type="EMBL" id="JAAAPX010000027">
    <property type="protein sequence ID" value="KAF4240358.1"/>
    <property type="molecule type" value="Genomic_DNA"/>
</dbReference>
<accession>A0A8H4M8G1</accession>
<keyword evidence="3" id="KW-1185">Reference proteome</keyword>
<feature type="compositionally biased region" description="Low complexity" evidence="1">
    <location>
        <begin position="190"/>
        <end position="209"/>
    </location>
</feature>
<evidence type="ECO:0008006" key="4">
    <source>
        <dbReference type="Google" id="ProtNLM"/>
    </source>
</evidence>
<evidence type="ECO:0000256" key="1">
    <source>
        <dbReference type="SAM" id="MobiDB-lite"/>
    </source>
</evidence>
<dbReference type="Proteomes" id="UP000653565">
    <property type="component" value="Unassembled WGS sequence"/>
</dbReference>
<reference evidence="2" key="1">
    <citation type="journal article" date="2020" name="bioRxiv">
        <title>Genomic and phenotypic heterogeneity of clinical isolates of the human pathogens Aspergillus fumigatus, Aspergillus lentulus and Aspergillus fumigatiaffinis.</title>
        <authorList>
            <person name="dos Santos R.A.C."/>
            <person name="Steenwyk J.L."/>
            <person name="Rivero-Menendez O."/>
            <person name="Mead M.E."/>
            <person name="Silva L.P."/>
            <person name="Bastos R.W."/>
            <person name="Alastruey-Izquierdo A."/>
            <person name="Goldman G.H."/>
            <person name="Rokas A."/>
        </authorList>
    </citation>
    <scope>NUCLEOTIDE SEQUENCE</scope>
    <source>
        <strain evidence="2">CNM-CM6805</strain>
    </source>
</reference>
<feature type="region of interest" description="Disordered" evidence="1">
    <location>
        <begin position="274"/>
        <end position="312"/>
    </location>
</feature>
<feature type="region of interest" description="Disordered" evidence="1">
    <location>
        <begin position="24"/>
        <end position="101"/>
    </location>
</feature>
<feature type="region of interest" description="Disordered" evidence="1">
    <location>
        <begin position="155"/>
        <end position="253"/>
    </location>
</feature>
<dbReference type="AlphaFoldDB" id="A0A8H4M8G1"/>
<comment type="caution">
    <text evidence="2">The sequence shown here is derived from an EMBL/GenBank/DDBJ whole genome shotgun (WGS) entry which is preliminary data.</text>
</comment>
<dbReference type="OrthoDB" id="5400063at2759"/>
<reference evidence="2" key="2">
    <citation type="submission" date="2020-04" db="EMBL/GenBank/DDBJ databases">
        <authorList>
            <person name="Santos R.A.C."/>
            <person name="Steenwyk J.L."/>
            <person name="Rivero-Menendez O."/>
            <person name="Mead M.E."/>
            <person name="Silva L.P."/>
            <person name="Bastos R.W."/>
            <person name="Alastruey-Izquierdo A."/>
            <person name="Goldman G.H."/>
            <person name="Rokas A."/>
        </authorList>
    </citation>
    <scope>NUCLEOTIDE SEQUENCE</scope>
    <source>
        <strain evidence="2">CNM-CM6805</strain>
    </source>
</reference>